<sequence length="588" mass="62638">MSCGLPREVLKWILSLDLSYAVKNPKRDFANGFLYAEILSRYYPGDVQMHSFENVASMERKKSNWALLEKVIKRKRIPIERSQIEAVMAAEGDVAVEVLQAIFNFIHSPSYEASKAQGGPAPSPDRSAAAQARDRGYEASTSGQPDYVPLPAVYDQQQYGQVPGAMYFGGGGAGGGRSPAAVIGGGGGVADNIATQQRGNPGMYQQVSMGLQQQQQQQQQLMNGYGVYAQAQPQYSDPGSVFPGGGYSYGYGYSAPQAGLAAAGYAAQLQQQQQQQQQQQHAPAPSQGRSVSPGRGGARPQPQQAAAATAPAASPAMAAMPVAAGGGYAAAYALAYAEQMRQRAALAGYGPEQQQLVYQQALYQYQQQAAAAALGVAVTAESQSGPAQGGQNSPEREGLPYSRKPRPVDFKPYDIKDFEEKEYNVKAGRGYWQLGKLGPDLETEELQAKREAKERVKKLAEQVREENARRANSRVKQRPGDPAPGTGAGGGGAGGGGGGGSNGAGSSSPAPQVSREKEKELSARERALQFAKNIPKPELKPKKQPAASQSGEATEGPPALSELELLEKQHQERQQQVDKIRAELARIL</sequence>
<feature type="region of interest" description="Disordered" evidence="1">
    <location>
        <begin position="271"/>
        <end position="309"/>
    </location>
</feature>
<dbReference type="Proteomes" id="UP000747399">
    <property type="component" value="Unassembled WGS sequence"/>
</dbReference>
<dbReference type="GO" id="GO:0005930">
    <property type="term" value="C:axoneme"/>
    <property type="evidence" value="ECO:0007669"/>
    <property type="project" value="TreeGrafter"/>
</dbReference>
<feature type="compositionally biased region" description="Polar residues" evidence="1">
    <location>
        <begin position="383"/>
        <end position="393"/>
    </location>
</feature>
<dbReference type="Gene3D" id="1.10.418.10">
    <property type="entry name" value="Calponin-like domain"/>
    <property type="match status" value="1"/>
</dbReference>
<dbReference type="EMBL" id="BNCO01000027">
    <property type="protein sequence ID" value="GIL57286.1"/>
    <property type="molecule type" value="Genomic_DNA"/>
</dbReference>
<dbReference type="SUPFAM" id="SSF47576">
    <property type="entry name" value="Calponin-homology domain, CH-domain"/>
    <property type="match status" value="1"/>
</dbReference>
<proteinExistence type="predicted"/>
<feature type="compositionally biased region" description="Basic and acidic residues" evidence="1">
    <location>
        <begin position="446"/>
        <end position="469"/>
    </location>
</feature>
<feature type="compositionally biased region" description="Basic and acidic residues" evidence="1">
    <location>
        <begin position="514"/>
        <end position="527"/>
    </location>
</feature>
<organism evidence="3 4">
    <name type="scientific">Volvox africanus</name>
    <dbReference type="NCBI Taxonomy" id="51714"/>
    <lineage>
        <taxon>Eukaryota</taxon>
        <taxon>Viridiplantae</taxon>
        <taxon>Chlorophyta</taxon>
        <taxon>core chlorophytes</taxon>
        <taxon>Chlorophyceae</taxon>
        <taxon>CS clade</taxon>
        <taxon>Chlamydomonadales</taxon>
        <taxon>Volvocaceae</taxon>
        <taxon>Volvox</taxon>
    </lineage>
</organism>
<dbReference type="GO" id="GO:0008017">
    <property type="term" value="F:microtubule binding"/>
    <property type="evidence" value="ECO:0007669"/>
    <property type="project" value="TreeGrafter"/>
</dbReference>
<accession>A0A8J4BEY7</accession>
<evidence type="ECO:0000313" key="4">
    <source>
        <dbReference type="Proteomes" id="UP000747399"/>
    </source>
</evidence>
<feature type="domain" description="Calponin-homology (CH)" evidence="2">
    <location>
        <begin position="3"/>
        <end position="110"/>
    </location>
</feature>
<protein>
    <recommendedName>
        <fullName evidence="2">Calponin-homology (CH) domain-containing protein</fullName>
    </recommendedName>
</protein>
<dbReference type="PANTHER" id="PTHR12509">
    <property type="entry name" value="SPERMATOGENESIS-ASSOCIATED 4-RELATED"/>
    <property type="match status" value="1"/>
</dbReference>
<evidence type="ECO:0000256" key="1">
    <source>
        <dbReference type="SAM" id="MobiDB-lite"/>
    </source>
</evidence>
<feature type="compositionally biased region" description="Low complexity" evidence="1">
    <location>
        <begin position="298"/>
        <end position="309"/>
    </location>
</feature>
<feature type="compositionally biased region" description="Low complexity" evidence="1">
    <location>
        <begin position="271"/>
        <end position="287"/>
    </location>
</feature>
<dbReference type="InterPro" id="IPR052111">
    <property type="entry name" value="Spermatogenesis_Ciliary_MAP"/>
</dbReference>
<dbReference type="AlphaFoldDB" id="A0A8J4BEY7"/>
<dbReference type="PROSITE" id="PS50021">
    <property type="entry name" value="CH"/>
    <property type="match status" value="1"/>
</dbReference>
<reference evidence="3" key="1">
    <citation type="journal article" date="2021" name="Proc. Natl. Acad. Sci. U.S.A.">
        <title>Three genomes in the algal genus Volvox reveal the fate of a haploid sex-determining region after a transition to homothallism.</title>
        <authorList>
            <person name="Yamamoto K."/>
            <person name="Hamaji T."/>
            <person name="Kawai-Toyooka H."/>
            <person name="Matsuzaki R."/>
            <person name="Takahashi F."/>
            <person name="Nishimura Y."/>
            <person name="Kawachi M."/>
            <person name="Noguchi H."/>
            <person name="Minakuchi Y."/>
            <person name="Umen J.G."/>
            <person name="Toyoda A."/>
            <person name="Nozaki H."/>
        </authorList>
    </citation>
    <scope>NUCLEOTIDE SEQUENCE</scope>
    <source>
        <strain evidence="3">NIES-3780</strain>
    </source>
</reference>
<dbReference type="PANTHER" id="PTHR12509:SF8">
    <property type="entry name" value="SPERMATOGENESIS-ASSOCIATED PROTEIN 4"/>
    <property type="match status" value="1"/>
</dbReference>
<evidence type="ECO:0000313" key="3">
    <source>
        <dbReference type="EMBL" id="GIL57286.1"/>
    </source>
</evidence>
<comment type="caution">
    <text evidence="3">The sequence shown here is derived from an EMBL/GenBank/DDBJ whole genome shotgun (WGS) entry which is preliminary data.</text>
</comment>
<dbReference type="InterPro" id="IPR010441">
    <property type="entry name" value="CH_2"/>
</dbReference>
<dbReference type="InterPro" id="IPR036872">
    <property type="entry name" value="CH_dom_sf"/>
</dbReference>
<dbReference type="Pfam" id="PF06294">
    <property type="entry name" value="CH_2"/>
    <property type="match status" value="1"/>
</dbReference>
<feature type="region of interest" description="Disordered" evidence="1">
    <location>
        <begin position="113"/>
        <end position="148"/>
    </location>
</feature>
<keyword evidence="4" id="KW-1185">Reference proteome</keyword>
<feature type="compositionally biased region" description="Gly residues" evidence="1">
    <location>
        <begin position="486"/>
        <end position="503"/>
    </location>
</feature>
<name>A0A8J4BEY7_9CHLO</name>
<dbReference type="GO" id="GO:0051493">
    <property type="term" value="P:regulation of cytoskeleton organization"/>
    <property type="evidence" value="ECO:0007669"/>
    <property type="project" value="TreeGrafter"/>
</dbReference>
<evidence type="ECO:0000259" key="2">
    <source>
        <dbReference type="PROSITE" id="PS50021"/>
    </source>
</evidence>
<gene>
    <name evidence="3" type="ORF">Vafri_12544</name>
</gene>
<dbReference type="InterPro" id="IPR027968">
    <property type="entry name" value="JHY"/>
</dbReference>
<dbReference type="Pfam" id="PF15261">
    <property type="entry name" value="JHY"/>
    <property type="match status" value="1"/>
</dbReference>
<feature type="region of interest" description="Disordered" evidence="1">
    <location>
        <begin position="383"/>
        <end position="410"/>
    </location>
</feature>
<dbReference type="InterPro" id="IPR001715">
    <property type="entry name" value="CH_dom"/>
</dbReference>
<feature type="region of interest" description="Disordered" evidence="1">
    <location>
        <begin position="446"/>
        <end position="561"/>
    </location>
</feature>